<evidence type="ECO:0000256" key="1">
    <source>
        <dbReference type="ARBA" id="ARBA00004651"/>
    </source>
</evidence>
<evidence type="ECO:0000256" key="2">
    <source>
        <dbReference type="ARBA" id="ARBA00022448"/>
    </source>
</evidence>
<dbReference type="CDD" id="cd06261">
    <property type="entry name" value="TM_PBP2"/>
    <property type="match status" value="1"/>
</dbReference>
<dbReference type="EMBL" id="JAENHM010000044">
    <property type="protein sequence ID" value="MBK1838631.1"/>
    <property type="molecule type" value="Genomic_DNA"/>
</dbReference>
<dbReference type="Pfam" id="PF00528">
    <property type="entry name" value="BPD_transp_1"/>
    <property type="match status" value="1"/>
</dbReference>
<keyword evidence="10" id="KW-1185">Reference proteome</keyword>
<organism evidence="9 10">
    <name type="scientific">Azospirillum endophyticum</name>
    <dbReference type="NCBI Taxonomy" id="2800326"/>
    <lineage>
        <taxon>Bacteria</taxon>
        <taxon>Pseudomonadati</taxon>
        <taxon>Pseudomonadota</taxon>
        <taxon>Alphaproteobacteria</taxon>
        <taxon>Rhodospirillales</taxon>
        <taxon>Azospirillaceae</taxon>
        <taxon>Azospirillum</taxon>
    </lineage>
</organism>
<dbReference type="PANTHER" id="PTHR30151">
    <property type="entry name" value="ALKANE SULFONATE ABC TRANSPORTER-RELATED, MEMBRANE SUBUNIT"/>
    <property type="match status" value="1"/>
</dbReference>
<feature type="transmembrane region" description="Helical" evidence="7">
    <location>
        <begin position="106"/>
        <end position="126"/>
    </location>
</feature>
<evidence type="ECO:0000256" key="3">
    <source>
        <dbReference type="ARBA" id="ARBA00022475"/>
    </source>
</evidence>
<feature type="domain" description="ABC transmembrane type-1" evidence="8">
    <location>
        <begin position="99"/>
        <end position="279"/>
    </location>
</feature>
<dbReference type="InterPro" id="IPR035906">
    <property type="entry name" value="MetI-like_sf"/>
</dbReference>
<feature type="transmembrane region" description="Helical" evidence="7">
    <location>
        <begin position="229"/>
        <end position="250"/>
    </location>
</feature>
<dbReference type="InterPro" id="IPR000515">
    <property type="entry name" value="MetI-like"/>
</dbReference>
<evidence type="ECO:0000256" key="7">
    <source>
        <dbReference type="RuleBase" id="RU363032"/>
    </source>
</evidence>
<keyword evidence="4 7" id="KW-0812">Transmembrane</keyword>
<sequence length="294" mass="31498">MTNLELSRVAPESALHESALIAGNGRLDLPVEIDPKPLGALLRPALYALEALAFPLALLGLWTLSSRLGWLPAQILPAPDQVAATLAELAGNGDLWFHTSISLLRVVQGFALGGTLGLLLGIAMGLSPRVRRSVEPLFTALAQVPPLGWIPVLMLLVGIDEGLKLLIIAKAALIPVALNTHKGIRNVPDSLREVGAVLAFDRWATLTRIVLPAAVPSIFTGVRYGLTSAWLALVAVELLASSEGLGYLMVWGRQLFQLDMVIAAMLVVGLVGFALDWTLSRVERRLQRWELAGS</sequence>
<name>A0ABS1F5E1_9PROT</name>
<comment type="similarity">
    <text evidence="7">Belongs to the binding-protein-dependent transport system permease family.</text>
</comment>
<keyword evidence="2 7" id="KW-0813">Transport</keyword>
<evidence type="ECO:0000313" key="10">
    <source>
        <dbReference type="Proteomes" id="UP000652760"/>
    </source>
</evidence>
<gene>
    <name evidence="9" type="ORF">JHL17_14525</name>
</gene>
<reference evidence="10" key="1">
    <citation type="submission" date="2021-01" db="EMBL/GenBank/DDBJ databases">
        <title>Genome public.</title>
        <authorList>
            <person name="Liu C."/>
            <person name="Sun Q."/>
        </authorList>
    </citation>
    <scope>NUCLEOTIDE SEQUENCE [LARGE SCALE GENOMIC DNA]</scope>
    <source>
        <strain evidence="10">YIM B02556</strain>
    </source>
</reference>
<evidence type="ECO:0000256" key="6">
    <source>
        <dbReference type="ARBA" id="ARBA00023136"/>
    </source>
</evidence>
<evidence type="ECO:0000313" key="9">
    <source>
        <dbReference type="EMBL" id="MBK1838631.1"/>
    </source>
</evidence>
<comment type="subcellular location">
    <subcellularLocation>
        <location evidence="1 7">Cell membrane</location>
        <topology evidence="1 7">Multi-pass membrane protein</topology>
    </subcellularLocation>
</comment>
<evidence type="ECO:0000256" key="4">
    <source>
        <dbReference type="ARBA" id="ARBA00022692"/>
    </source>
</evidence>
<dbReference type="SUPFAM" id="SSF161098">
    <property type="entry name" value="MetI-like"/>
    <property type="match status" value="1"/>
</dbReference>
<keyword evidence="3" id="KW-1003">Cell membrane</keyword>
<dbReference type="RefSeq" id="WP_200194193.1">
    <property type="nucleotide sequence ID" value="NZ_JAENHM010000044.1"/>
</dbReference>
<feature type="transmembrane region" description="Helical" evidence="7">
    <location>
        <begin position="256"/>
        <end position="279"/>
    </location>
</feature>
<keyword evidence="5 7" id="KW-1133">Transmembrane helix</keyword>
<accession>A0ABS1F5E1</accession>
<comment type="caution">
    <text evidence="9">The sequence shown here is derived from an EMBL/GenBank/DDBJ whole genome shotgun (WGS) entry which is preliminary data.</text>
</comment>
<dbReference type="PANTHER" id="PTHR30151:SF38">
    <property type="entry name" value="ALIPHATIC SULFONATES TRANSPORT PERMEASE PROTEIN SSUC-RELATED"/>
    <property type="match status" value="1"/>
</dbReference>
<dbReference type="Proteomes" id="UP000652760">
    <property type="component" value="Unassembled WGS sequence"/>
</dbReference>
<keyword evidence="6 7" id="KW-0472">Membrane</keyword>
<feature type="transmembrane region" description="Helical" evidence="7">
    <location>
        <begin position="45"/>
        <end position="64"/>
    </location>
</feature>
<dbReference type="PROSITE" id="PS50928">
    <property type="entry name" value="ABC_TM1"/>
    <property type="match status" value="1"/>
</dbReference>
<evidence type="ECO:0000259" key="8">
    <source>
        <dbReference type="PROSITE" id="PS50928"/>
    </source>
</evidence>
<dbReference type="Gene3D" id="1.10.3720.10">
    <property type="entry name" value="MetI-like"/>
    <property type="match status" value="1"/>
</dbReference>
<protein>
    <submittedName>
        <fullName evidence="9">ABC transporter permease</fullName>
    </submittedName>
</protein>
<proteinExistence type="inferred from homology"/>
<evidence type="ECO:0000256" key="5">
    <source>
        <dbReference type="ARBA" id="ARBA00022989"/>
    </source>
</evidence>